<reference evidence="3 4" key="1">
    <citation type="submission" date="2006-02" db="EMBL/GenBank/DDBJ databases">
        <authorList>
            <person name="Amann R."/>
            <person name="Ferriera S."/>
            <person name="Johnson J."/>
            <person name="Kravitz S."/>
            <person name="Halpern A."/>
            <person name="Remington K."/>
            <person name="Beeson K."/>
            <person name="Tran B."/>
            <person name="Rogers Y.-H."/>
            <person name="Friedman R."/>
            <person name="Venter J.C."/>
        </authorList>
    </citation>
    <scope>NUCLEOTIDE SEQUENCE [LARGE SCALE GENOMIC DNA]</scope>
    <source>
        <strain evidence="3 4">DSM 3645</strain>
    </source>
</reference>
<dbReference type="STRING" id="314230.DSM3645_11781"/>
<dbReference type="HOGENOM" id="CLU_955359_0_0_0"/>
<feature type="signal peptide" evidence="2">
    <location>
        <begin position="1"/>
        <end position="27"/>
    </location>
</feature>
<gene>
    <name evidence="3" type="ORF">DSM3645_11781</name>
</gene>
<dbReference type="AlphaFoldDB" id="A3ZRC6"/>
<evidence type="ECO:0000313" key="4">
    <source>
        <dbReference type="Proteomes" id="UP000004358"/>
    </source>
</evidence>
<feature type="region of interest" description="Disordered" evidence="1">
    <location>
        <begin position="270"/>
        <end position="291"/>
    </location>
</feature>
<sequence length="291" mass="29976">MKVRLFQRLAASLALLATLAFSFPAAADDNASGRFADAEEVNMFKAIEDGVIDVKFIPMNSEKGTFIITNKTTKKLRVEMPAAFAGVPLAQFGGGGFGGNGGGGGFGGNQGGGGFGGGGGGGNQGFGGGGGGFGGNQGGGGGGGFGGGNNGGGGGFFNVMPEKTQKVKVDGVCLDHGLEDPNPKIPYDVKPIDQYTTKPGVATLLHMLGSGKIDQRVAQATAWHLNNDMSWEELAGKTIHHLDGRSESYFSRKEINTAMQASAFVVKYETEMKQQPEPSDSLSSRVSTDAR</sequence>
<dbReference type="PRINTS" id="PR01228">
    <property type="entry name" value="EGGSHELL"/>
</dbReference>
<comment type="caution">
    <text evidence="3">The sequence shown here is derived from an EMBL/GenBank/DDBJ whole genome shotgun (WGS) entry which is preliminary data.</text>
</comment>
<protein>
    <submittedName>
        <fullName evidence="3">Uncharacterized protein</fullName>
    </submittedName>
</protein>
<accession>A3ZRC6</accession>
<feature type="compositionally biased region" description="Polar residues" evidence="1">
    <location>
        <begin position="276"/>
        <end position="291"/>
    </location>
</feature>
<proteinExistence type="predicted"/>
<organism evidence="3 4">
    <name type="scientific">Blastopirellula marina DSM 3645</name>
    <dbReference type="NCBI Taxonomy" id="314230"/>
    <lineage>
        <taxon>Bacteria</taxon>
        <taxon>Pseudomonadati</taxon>
        <taxon>Planctomycetota</taxon>
        <taxon>Planctomycetia</taxon>
        <taxon>Pirellulales</taxon>
        <taxon>Pirellulaceae</taxon>
        <taxon>Blastopirellula</taxon>
    </lineage>
</organism>
<feature type="chain" id="PRO_5002665026" evidence="2">
    <location>
        <begin position="28"/>
        <end position="291"/>
    </location>
</feature>
<dbReference type="EMBL" id="AANZ01000007">
    <property type="protein sequence ID" value="EAQ80695.1"/>
    <property type="molecule type" value="Genomic_DNA"/>
</dbReference>
<name>A3ZRC6_9BACT</name>
<dbReference type="Proteomes" id="UP000004358">
    <property type="component" value="Unassembled WGS sequence"/>
</dbReference>
<dbReference type="RefSeq" id="WP_002650252.1">
    <property type="nucleotide sequence ID" value="NZ_CH672376.1"/>
</dbReference>
<evidence type="ECO:0000256" key="1">
    <source>
        <dbReference type="SAM" id="MobiDB-lite"/>
    </source>
</evidence>
<keyword evidence="2" id="KW-0732">Signal</keyword>
<evidence type="ECO:0000313" key="3">
    <source>
        <dbReference type="EMBL" id="EAQ80695.1"/>
    </source>
</evidence>
<evidence type="ECO:0000256" key="2">
    <source>
        <dbReference type="SAM" id="SignalP"/>
    </source>
</evidence>
<dbReference type="eggNOG" id="ENOG5030EBB">
    <property type="taxonomic scope" value="Bacteria"/>
</dbReference>